<protein>
    <submittedName>
        <fullName evidence="1">Uncharacterized protein</fullName>
    </submittedName>
</protein>
<proteinExistence type="predicted"/>
<accession>A0ABR2JR97</accession>
<keyword evidence="2" id="KW-1185">Reference proteome</keyword>
<evidence type="ECO:0000313" key="1">
    <source>
        <dbReference type="EMBL" id="KAK8881305.1"/>
    </source>
</evidence>
<comment type="caution">
    <text evidence="1">The sequence shown here is derived from an EMBL/GenBank/DDBJ whole genome shotgun (WGS) entry which is preliminary data.</text>
</comment>
<name>A0ABR2JR97_9EUKA</name>
<evidence type="ECO:0000313" key="2">
    <source>
        <dbReference type="Proteomes" id="UP001470230"/>
    </source>
</evidence>
<sequence length="239" mass="27242">MEQIIVVCSKISKTIFPCTIDSVEYGSLTDFVHKVTRNAEMPFSASLSNLDHRKTLVYTCTFSSSGCQAQLAFTHSTDFYNNHLFTFDIQNCIFQHTNHLLNHHFVQCHRNCYHSEVCQEIIHQTILGVPPGRIRSNLNIESGSNIFYDIRREAINDQRHEDLDSLISDLERGKSKRIIVNKDNGVLISLTIVDNEILNSKYANDIAIFDDTAMTNMYGLPLEAVVVVDQEKHTQLLGY</sequence>
<organism evidence="1 2">
    <name type="scientific">Tritrichomonas musculus</name>
    <dbReference type="NCBI Taxonomy" id="1915356"/>
    <lineage>
        <taxon>Eukaryota</taxon>
        <taxon>Metamonada</taxon>
        <taxon>Parabasalia</taxon>
        <taxon>Tritrichomonadida</taxon>
        <taxon>Tritrichomonadidae</taxon>
        <taxon>Tritrichomonas</taxon>
    </lineage>
</organism>
<dbReference type="Proteomes" id="UP001470230">
    <property type="component" value="Unassembled WGS sequence"/>
</dbReference>
<dbReference type="EMBL" id="JAPFFF010000010">
    <property type="protein sequence ID" value="KAK8881305.1"/>
    <property type="molecule type" value="Genomic_DNA"/>
</dbReference>
<reference evidence="1 2" key="1">
    <citation type="submission" date="2024-04" db="EMBL/GenBank/DDBJ databases">
        <title>Tritrichomonas musculus Genome.</title>
        <authorList>
            <person name="Alves-Ferreira E."/>
            <person name="Grigg M."/>
            <person name="Lorenzi H."/>
            <person name="Galac M."/>
        </authorList>
    </citation>
    <scope>NUCLEOTIDE SEQUENCE [LARGE SCALE GENOMIC DNA]</scope>
    <source>
        <strain evidence="1 2">EAF2021</strain>
    </source>
</reference>
<gene>
    <name evidence="1" type="ORF">M9Y10_004040</name>
</gene>